<dbReference type="Gene3D" id="2.100.10.30">
    <property type="entry name" value="Jacalin-like lectin domain"/>
    <property type="match status" value="1"/>
</dbReference>
<evidence type="ECO:0000259" key="2">
    <source>
        <dbReference type="PROSITE" id="PS51752"/>
    </source>
</evidence>
<dbReference type="PROSITE" id="PS00108">
    <property type="entry name" value="PROTEIN_KINASE_ST"/>
    <property type="match status" value="1"/>
</dbReference>
<evidence type="ECO:0000313" key="3">
    <source>
        <dbReference type="EMBL" id="CAK9257315.1"/>
    </source>
</evidence>
<reference evidence="3" key="1">
    <citation type="submission" date="2024-02" db="EMBL/GenBank/DDBJ databases">
        <authorList>
            <consortium name="ELIXIR-Norway"/>
            <consortium name="Elixir Norway"/>
        </authorList>
    </citation>
    <scope>NUCLEOTIDE SEQUENCE</scope>
</reference>
<dbReference type="SMART" id="SM00220">
    <property type="entry name" value="S_TKc"/>
    <property type="match status" value="1"/>
</dbReference>
<feature type="domain" description="Jacalin-type lectin" evidence="2">
    <location>
        <begin position="563"/>
        <end position="718"/>
    </location>
</feature>
<dbReference type="InterPro" id="IPR000719">
    <property type="entry name" value="Prot_kinase_dom"/>
</dbReference>
<dbReference type="PROSITE" id="PS50011">
    <property type="entry name" value="PROTEIN_KINASE_DOM"/>
    <property type="match status" value="1"/>
</dbReference>
<dbReference type="InterPro" id="IPR001229">
    <property type="entry name" value="Jacalin-like_lectin_dom"/>
</dbReference>
<organism evidence="3 4">
    <name type="scientific">Sphagnum jensenii</name>
    <dbReference type="NCBI Taxonomy" id="128206"/>
    <lineage>
        <taxon>Eukaryota</taxon>
        <taxon>Viridiplantae</taxon>
        <taxon>Streptophyta</taxon>
        <taxon>Embryophyta</taxon>
        <taxon>Bryophyta</taxon>
        <taxon>Sphagnophytina</taxon>
        <taxon>Sphagnopsida</taxon>
        <taxon>Sphagnales</taxon>
        <taxon>Sphagnaceae</taxon>
        <taxon>Sphagnum</taxon>
    </lineage>
</organism>
<dbReference type="InterPro" id="IPR051681">
    <property type="entry name" value="Ser/Thr_Kinases-Pseudokinases"/>
</dbReference>
<dbReference type="SUPFAM" id="SSF51101">
    <property type="entry name" value="Mannose-binding lectins"/>
    <property type="match status" value="1"/>
</dbReference>
<evidence type="ECO:0000313" key="4">
    <source>
        <dbReference type="Proteomes" id="UP001497444"/>
    </source>
</evidence>
<dbReference type="Proteomes" id="UP001497444">
    <property type="component" value="Chromosome 10"/>
</dbReference>
<evidence type="ECO:0008006" key="5">
    <source>
        <dbReference type="Google" id="ProtNLM"/>
    </source>
</evidence>
<dbReference type="PANTHER" id="PTHR44329:SF260">
    <property type="entry name" value="PROTEIN KINASE DOMAIN-CONTAINING PROTEIN"/>
    <property type="match status" value="1"/>
</dbReference>
<dbReference type="Gene3D" id="1.10.510.10">
    <property type="entry name" value="Transferase(Phosphotransferase) domain 1"/>
    <property type="match status" value="1"/>
</dbReference>
<dbReference type="InterPro" id="IPR036404">
    <property type="entry name" value="Jacalin-like_lectin_dom_sf"/>
</dbReference>
<keyword evidence="4" id="KW-1185">Reference proteome</keyword>
<dbReference type="InterPro" id="IPR011009">
    <property type="entry name" value="Kinase-like_dom_sf"/>
</dbReference>
<dbReference type="InterPro" id="IPR008271">
    <property type="entry name" value="Ser/Thr_kinase_AS"/>
</dbReference>
<protein>
    <recommendedName>
        <fullName evidence="5">Protein kinase domain-containing protein</fullName>
    </recommendedName>
</protein>
<feature type="domain" description="Protein kinase" evidence="1">
    <location>
        <begin position="259"/>
        <end position="539"/>
    </location>
</feature>
<proteinExistence type="predicted"/>
<evidence type="ECO:0000259" key="1">
    <source>
        <dbReference type="PROSITE" id="PS50011"/>
    </source>
</evidence>
<dbReference type="SUPFAM" id="SSF56112">
    <property type="entry name" value="Protein kinase-like (PK-like)"/>
    <property type="match status" value="1"/>
</dbReference>
<dbReference type="PANTHER" id="PTHR44329">
    <property type="entry name" value="SERINE/THREONINE-PROTEIN KINASE TNNI3K-RELATED"/>
    <property type="match status" value="1"/>
</dbReference>
<dbReference type="Pfam" id="PF01419">
    <property type="entry name" value="Jacalin"/>
    <property type="match status" value="1"/>
</dbReference>
<dbReference type="SMART" id="SM00915">
    <property type="entry name" value="Jacalin"/>
    <property type="match status" value="1"/>
</dbReference>
<dbReference type="EMBL" id="OZ020105">
    <property type="protein sequence ID" value="CAK9257315.1"/>
    <property type="molecule type" value="Genomic_DNA"/>
</dbReference>
<gene>
    <name evidence="3" type="ORF">CSSPJE1EN1_LOCUS2793</name>
</gene>
<accession>A0ABP0VS61</accession>
<sequence length="720" mass="80155">MAAATHITLGLDLCKKITEQYNLLSLADNKSNGLLISGQQCMLVCNKLLETQGTLELLQCELPDEETSSPDVGQATQELVQVLTRAYETFFKECFCNEWMESALRQHGDLKETASGILYDLQWYRSILCSILLKHAGQDNQALMPEDCNGILSVMDRHALTIAAKRDQKNLKALLGDLEENHTCSGECWDGKQVSAPCLATQLLQKIDFQAQSKAAQKEYYEGLPPPDTEKLSKWPLALLISQKDLQSESDSHVGSGGFGKVSKVGSGGFGKVYKVVWRGETYAMKTPKEGFINVIKQEIKALVGLNHPHVMRLLCCTEVPDTECSYIMELMDMSLEKLLKRHHISAVLQAVDLMLQVAEGIKYLHNIGIVHRDLKPQNILVKKVQEVSADHHPDFKNSVSSPVWIAKICDFGTSTVKNQSTTYTNHCMQVGTTMFMAPELYELDPEVEIPKRFHPMKTDVYSFGILCSTMVTGIPSRFQIDGVNVTATQFKAGVRQGKRPNLPPDCPARLSGLIKRCWHADPLLRPSFPDICTELRYIKGLLLTDDKSSLAKLPPNEGLQGIKREGPFGGQGGRFAACGTPMSIRSIEIQYESGPRPLIWTLKVEQEYNGYNATTTFGEEMRADRYNGKREKFSLEPYEFLTQIEGYYGVTHFTIGEVGIPALTGITFRTNLKKVHGPYGGGKELNFTHFQTSVGKIVGFLGYTGQIVNQLGVFMSDDL</sequence>
<dbReference type="Pfam" id="PF00069">
    <property type="entry name" value="Pkinase"/>
    <property type="match status" value="1"/>
</dbReference>
<dbReference type="PROSITE" id="PS51752">
    <property type="entry name" value="JACALIN_LECTIN"/>
    <property type="match status" value="1"/>
</dbReference>
<name>A0ABP0VS61_9BRYO</name>